<accession>A0A2K1JTA4</accession>
<dbReference type="AlphaFoldDB" id="A0A2K1JTA4"/>
<sequence length="113" mass="12662">MWCALGLGFRSHDEVLWEAWRGGVSPFRNSGRRRRKGQFSLSLSLSHTHTHTLPTYYEGVAVDSVWATSLSKLGDLGSDLLVDKERVRGDGGWGREFYASELISISSSLPSRY</sequence>
<evidence type="ECO:0000313" key="1">
    <source>
        <dbReference type="EMBL" id="PNR44769.1"/>
    </source>
</evidence>
<reference evidence="1 3" key="2">
    <citation type="journal article" date="2018" name="Plant J.">
        <title>The Physcomitrella patens chromosome-scale assembly reveals moss genome structure and evolution.</title>
        <authorList>
            <person name="Lang D."/>
            <person name="Ullrich K.K."/>
            <person name="Murat F."/>
            <person name="Fuchs J."/>
            <person name="Jenkins J."/>
            <person name="Haas F.B."/>
            <person name="Piednoel M."/>
            <person name="Gundlach H."/>
            <person name="Van Bel M."/>
            <person name="Meyberg R."/>
            <person name="Vives C."/>
            <person name="Morata J."/>
            <person name="Symeonidi A."/>
            <person name="Hiss M."/>
            <person name="Muchero W."/>
            <person name="Kamisugi Y."/>
            <person name="Saleh O."/>
            <person name="Blanc G."/>
            <person name="Decker E.L."/>
            <person name="van Gessel N."/>
            <person name="Grimwood J."/>
            <person name="Hayes R.D."/>
            <person name="Graham S.W."/>
            <person name="Gunter L.E."/>
            <person name="McDaniel S.F."/>
            <person name="Hoernstein S.N.W."/>
            <person name="Larsson A."/>
            <person name="Li F.W."/>
            <person name="Perroud P.F."/>
            <person name="Phillips J."/>
            <person name="Ranjan P."/>
            <person name="Rokshar D.S."/>
            <person name="Rothfels C.J."/>
            <person name="Schneider L."/>
            <person name="Shu S."/>
            <person name="Stevenson D.W."/>
            <person name="Thummler F."/>
            <person name="Tillich M."/>
            <person name="Villarreal Aguilar J.C."/>
            <person name="Widiez T."/>
            <person name="Wong G.K."/>
            <person name="Wymore A."/>
            <person name="Zhang Y."/>
            <person name="Zimmer A.D."/>
            <person name="Quatrano R.S."/>
            <person name="Mayer K.F.X."/>
            <person name="Goodstein D."/>
            <person name="Casacuberta J.M."/>
            <person name="Vandepoele K."/>
            <person name="Reski R."/>
            <person name="Cuming A.C."/>
            <person name="Tuskan G.A."/>
            <person name="Maumus F."/>
            <person name="Salse J."/>
            <person name="Schmutz J."/>
            <person name="Rensing S.A."/>
        </authorList>
    </citation>
    <scope>NUCLEOTIDE SEQUENCE [LARGE SCALE GENOMIC DNA]</scope>
    <source>
        <strain evidence="2 3">cv. Gransden 2004</strain>
    </source>
</reference>
<organism evidence="1">
    <name type="scientific">Physcomitrium patens</name>
    <name type="common">Spreading-leaved earth moss</name>
    <name type="synonym">Physcomitrella patens</name>
    <dbReference type="NCBI Taxonomy" id="3218"/>
    <lineage>
        <taxon>Eukaryota</taxon>
        <taxon>Viridiplantae</taxon>
        <taxon>Streptophyta</taxon>
        <taxon>Embryophyta</taxon>
        <taxon>Bryophyta</taxon>
        <taxon>Bryophytina</taxon>
        <taxon>Bryopsida</taxon>
        <taxon>Funariidae</taxon>
        <taxon>Funariales</taxon>
        <taxon>Funariaceae</taxon>
        <taxon>Physcomitrium</taxon>
    </lineage>
</organism>
<gene>
    <name evidence="1" type="ORF">PHYPA_014539</name>
</gene>
<dbReference type="EMBL" id="ABEU02000011">
    <property type="protein sequence ID" value="PNR44769.1"/>
    <property type="molecule type" value="Genomic_DNA"/>
</dbReference>
<dbReference type="Gramene" id="Pp3c11_3169V3.1">
    <property type="protein sequence ID" value="PAC:32958474.CDS.1"/>
    <property type="gene ID" value="Pp3c11_3169"/>
</dbReference>
<protein>
    <submittedName>
        <fullName evidence="1 2">Uncharacterized protein</fullName>
    </submittedName>
</protein>
<dbReference type="Proteomes" id="UP000006727">
    <property type="component" value="Chromosome 11"/>
</dbReference>
<reference evidence="1 3" key="1">
    <citation type="journal article" date="2008" name="Science">
        <title>The Physcomitrella genome reveals evolutionary insights into the conquest of land by plants.</title>
        <authorList>
            <person name="Rensing S."/>
            <person name="Lang D."/>
            <person name="Zimmer A."/>
            <person name="Terry A."/>
            <person name="Salamov A."/>
            <person name="Shapiro H."/>
            <person name="Nishiyama T."/>
            <person name="Perroud P.-F."/>
            <person name="Lindquist E."/>
            <person name="Kamisugi Y."/>
            <person name="Tanahashi T."/>
            <person name="Sakakibara K."/>
            <person name="Fujita T."/>
            <person name="Oishi K."/>
            <person name="Shin-I T."/>
            <person name="Kuroki Y."/>
            <person name="Toyoda A."/>
            <person name="Suzuki Y."/>
            <person name="Hashimoto A."/>
            <person name="Yamaguchi K."/>
            <person name="Sugano A."/>
            <person name="Kohara Y."/>
            <person name="Fujiyama A."/>
            <person name="Anterola A."/>
            <person name="Aoki S."/>
            <person name="Ashton N."/>
            <person name="Barbazuk W.B."/>
            <person name="Barker E."/>
            <person name="Bennetzen J."/>
            <person name="Bezanilla M."/>
            <person name="Blankenship R."/>
            <person name="Cho S.H."/>
            <person name="Dutcher S."/>
            <person name="Estelle M."/>
            <person name="Fawcett J.A."/>
            <person name="Gundlach H."/>
            <person name="Hanada K."/>
            <person name="Heyl A."/>
            <person name="Hicks K.A."/>
            <person name="Hugh J."/>
            <person name="Lohr M."/>
            <person name="Mayer K."/>
            <person name="Melkozernov A."/>
            <person name="Murata T."/>
            <person name="Nelson D."/>
            <person name="Pils B."/>
            <person name="Prigge M."/>
            <person name="Reiss B."/>
            <person name="Renner T."/>
            <person name="Rombauts S."/>
            <person name="Rushton P."/>
            <person name="Sanderfoot A."/>
            <person name="Schween G."/>
            <person name="Shiu S.-H."/>
            <person name="Stueber K."/>
            <person name="Theodoulou F.L."/>
            <person name="Tu H."/>
            <person name="Van de Peer Y."/>
            <person name="Verrier P.J."/>
            <person name="Waters E."/>
            <person name="Wood A."/>
            <person name="Yang L."/>
            <person name="Cove D."/>
            <person name="Cuming A."/>
            <person name="Hasebe M."/>
            <person name="Lucas S."/>
            <person name="Mishler D.B."/>
            <person name="Reski R."/>
            <person name="Grigoriev I."/>
            <person name="Quatrano R.S."/>
            <person name="Boore J.L."/>
        </authorList>
    </citation>
    <scope>NUCLEOTIDE SEQUENCE [LARGE SCALE GENOMIC DNA]</scope>
    <source>
        <strain evidence="2 3">cv. Gransden 2004</strain>
    </source>
</reference>
<dbReference type="InParanoid" id="A0A2K1JTA4"/>
<evidence type="ECO:0000313" key="2">
    <source>
        <dbReference type="EnsemblPlants" id="PAC:32958474.CDS.1"/>
    </source>
</evidence>
<reference evidence="2" key="3">
    <citation type="submission" date="2020-12" db="UniProtKB">
        <authorList>
            <consortium name="EnsemblPlants"/>
        </authorList>
    </citation>
    <scope>IDENTIFICATION</scope>
</reference>
<name>A0A2K1JTA4_PHYPA</name>
<keyword evidence="3" id="KW-1185">Reference proteome</keyword>
<proteinExistence type="predicted"/>
<evidence type="ECO:0000313" key="3">
    <source>
        <dbReference type="Proteomes" id="UP000006727"/>
    </source>
</evidence>
<dbReference type="EnsemblPlants" id="Pp3c11_3169V3.1">
    <property type="protein sequence ID" value="PAC:32958474.CDS.1"/>
    <property type="gene ID" value="Pp3c11_3169"/>
</dbReference>